<dbReference type="GO" id="GO:0016881">
    <property type="term" value="F:acid-amino acid ligase activity"/>
    <property type="evidence" value="ECO:0007669"/>
    <property type="project" value="TreeGrafter"/>
</dbReference>
<proteinExistence type="predicted"/>
<dbReference type="PANTHER" id="PTHR31901">
    <property type="entry name" value="GH3 DOMAIN-CONTAINING PROTEIN"/>
    <property type="match status" value="1"/>
</dbReference>
<evidence type="ECO:0000313" key="1">
    <source>
        <dbReference type="EMBL" id="KAI5389859.1"/>
    </source>
</evidence>
<name>A0A9D4ZZL4_PEA</name>
<reference evidence="1 2" key="1">
    <citation type="journal article" date="2022" name="Nat. Genet.">
        <title>Improved pea reference genome and pan-genome highlight genomic features and evolutionary characteristics.</title>
        <authorList>
            <person name="Yang T."/>
            <person name="Liu R."/>
            <person name="Luo Y."/>
            <person name="Hu S."/>
            <person name="Wang D."/>
            <person name="Wang C."/>
            <person name="Pandey M.K."/>
            <person name="Ge S."/>
            <person name="Xu Q."/>
            <person name="Li N."/>
            <person name="Li G."/>
            <person name="Huang Y."/>
            <person name="Saxena R.K."/>
            <person name="Ji Y."/>
            <person name="Li M."/>
            <person name="Yan X."/>
            <person name="He Y."/>
            <person name="Liu Y."/>
            <person name="Wang X."/>
            <person name="Xiang C."/>
            <person name="Varshney R.K."/>
            <person name="Ding H."/>
            <person name="Gao S."/>
            <person name="Zong X."/>
        </authorList>
    </citation>
    <scope>NUCLEOTIDE SEQUENCE [LARGE SCALE GENOMIC DNA]</scope>
    <source>
        <strain evidence="1 2">cv. Zhongwan 6</strain>
    </source>
</reference>
<evidence type="ECO:0000313" key="2">
    <source>
        <dbReference type="Proteomes" id="UP001058974"/>
    </source>
</evidence>
<dbReference type="Proteomes" id="UP001058974">
    <property type="component" value="Chromosome 7"/>
</dbReference>
<sequence length="155" mass="17199">MEQTVVSNNKNNSNNGSGNSDYEKIISWFEDVSNNTGSVQTEILSHILKENNGVEYLKKWFGGYNILEMEACALESLFSSLVPIASHADFEPFIQRISDGDTAPLLTQQPITTLSLSSGTTDGRQKFVPFTRHSAQTTLQIFTLSAAYRSRCVCH</sequence>
<dbReference type="GO" id="GO:0005737">
    <property type="term" value="C:cytoplasm"/>
    <property type="evidence" value="ECO:0007669"/>
    <property type="project" value="TreeGrafter"/>
</dbReference>
<gene>
    <name evidence="1" type="ORF">KIW84_075241</name>
</gene>
<protein>
    <recommendedName>
        <fullName evidence="3">Indole-3-acetic acid-amido synthetase</fullName>
    </recommendedName>
</protein>
<dbReference type="EMBL" id="JAMSHJ010000007">
    <property type="protein sequence ID" value="KAI5389859.1"/>
    <property type="molecule type" value="Genomic_DNA"/>
</dbReference>
<dbReference type="Gramene" id="Psat07G0524100-T7">
    <property type="protein sequence ID" value="KAI5389859.1"/>
    <property type="gene ID" value="KIW84_075241"/>
</dbReference>
<dbReference type="PANTHER" id="PTHR31901:SF48">
    <property type="entry name" value="INDOLE-3-ACETIC ACID-AMIDO SYNTHETASE GH3.10"/>
    <property type="match status" value="1"/>
</dbReference>
<evidence type="ECO:0008006" key="3">
    <source>
        <dbReference type="Google" id="ProtNLM"/>
    </source>
</evidence>
<dbReference type="Pfam" id="PF03321">
    <property type="entry name" value="GH3"/>
    <property type="match status" value="1"/>
</dbReference>
<dbReference type="AlphaFoldDB" id="A0A9D4ZZL4"/>
<accession>A0A9D4ZZL4</accession>
<dbReference type="Gramene" id="Psat0s22g0080.1">
    <property type="protein sequence ID" value="Psat0s22g0080.1.cds"/>
    <property type="gene ID" value="Psat0s22g0080"/>
</dbReference>
<keyword evidence="2" id="KW-1185">Reference proteome</keyword>
<comment type="caution">
    <text evidence="1">The sequence shown here is derived from an EMBL/GenBank/DDBJ whole genome shotgun (WGS) entry which is preliminary data.</text>
</comment>
<dbReference type="InterPro" id="IPR004993">
    <property type="entry name" value="GH3"/>
</dbReference>
<organism evidence="1 2">
    <name type="scientific">Pisum sativum</name>
    <name type="common">Garden pea</name>
    <name type="synonym">Lathyrus oleraceus</name>
    <dbReference type="NCBI Taxonomy" id="3888"/>
    <lineage>
        <taxon>Eukaryota</taxon>
        <taxon>Viridiplantae</taxon>
        <taxon>Streptophyta</taxon>
        <taxon>Embryophyta</taxon>
        <taxon>Tracheophyta</taxon>
        <taxon>Spermatophyta</taxon>
        <taxon>Magnoliopsida</taxon>
        <taxon>eudicotyledons</taxon>
        <taxon>Gunneridae</taxon>
        <taxon>Pentapetalae</taxon>
        <taxon>rosids</taxon>
        <taxon>fabids</taxon>
        <taxon>Fabales</taxon>
        <taxon>Fabaceae</taxon>
        <taxon>Papilionoideae</taxon>
        <taxon>50 kb inversion clade</taxon>
        <taxon>NPAAA clade</taxon>
        <taxon>Hologalegina</taxon>
        <taxon>IRL clade</taxon>
        <taxon>Fabeae</taxon>
        <taxon>Lathyrus</taxon>
    </lineage>
</organism>